<dbReference type="RefSeq" id="WP_015832735.1">
    <property type="nucleotide sequence ID" value="NC_012968.1"/>
</dbReference>
<keyword evidence="5" id="KW-0762">Sugar transport</keyword>
<feature type="domain" description="Polysaccharide export protein N-terminal" evidence="16">
    <location>
        <begin position="22"/>
        <end position="98"/>
    </location>
</feature>
<evidence type="ECO:0000313" key="19">
    <source>
        <dbReference type="EMBL" id="ACT48700.1"/>
    </source>
</evidence>
<accession>C6WXQ1</accession>
<dbReference type="InterPro" id="IPR019554">
    <property type="entry name" value="Soluble_ligand-bd"/>
</dbReference>
<evidence type="ECO:0000259" key="18">
    <source>
        <dbReference type="Pfam" id="PF22461"/>
    </source>
</evidence>
<feature type="domain" description="SLBB" evidence="18">
    <location>
        <begin position="106"/>
        <end position="184"/>
    </location>
</feature>
<organism evidence="19 20">
    <name type="scientific">Methylotenera mobilis (strain JLW8 / ATCC BAA-1282 / DSM 17540)</name>
    <dbReference type="NCBI Taxonomy" id="583345"/>
    <lineage>
        <taxon>Bacteria</taxon>
        <taxon>Pseudomonadati</taxon>
        <taxon>Pseudomonadota</taxon>
        <taxon>Betaproteobacteria</taxon>
        <taxon>Nitrosomonadales</taxon>
        <taxon>Methylophilaceae</taxon>
        <taxon>Methylotenera</taxon>
    </lineage>
</organism>
<dbReference type="KEGG" id="mmb:Mmol_1796"/>
<evidence type="ECO:0000256" key="1">
    <source>
        <dbReference type="ARBA" id="ARBA00004571"/>
    </source>
</evidence>
<comment type="similarity">
    <text evidence="2">Belongs to the BexD/CtrA/VexA family.</text>
</comment>
<dbReference type="EMBL" id="CP001672">
    <property type="protein sequence ID" value="ACT48700.1"/>
    <property type="molecule type" value="Genomic_DNA"/>
</dbReference>
<dbReference type="InterPro" id="IPR054765">
    <property type="entry name" value="SLBB_dom"/>
</dbReference>
<evidence type="ECO:0000256" key="13">
    <source>
        <dbReference type="ARBA" id="ARBA00023237"/>
    </source>
</evidence>
<protein>
    <submittedName>
        <fullName evidence="19">Polysaccharide export protein EpsE</fullName>
    </submittedName>
</protein>
<dbReference type="InterPro" id="IPR017478">
    <property type="entry name" value="Polysacc_export_EpsE"/>
</dbReference>
<keyword evidence="9" id="KW-0406">Ion transport</keyword>
<keyword evidence="4" id="KW-1134">Transmembrane beta strand</keyword>
<evidence type="ECO:0000259" key="17">
    <source>
        <dbReference type="Pfam" id="PF10531"/>
    </source>
</evidence>
<evidence type="ECO:0000256" key="7">
    <source>
        <dbReference type="ARBA" id="ARBA00022729"/>
    </source>
</evidence>
<dbReference type="PANTHER" id="PTHR33619:SF3">
    <property type="entry name" value="POLYSACCHARIDE EXPORT PROTEIN GFCE-RELATED"/>
    <property type="match status" value="1"/>
</dbReference>
<keyword evidence="8" id="KW-0625">Polysaccharide transport</keyword>
<keyword evidence="3" id="KW-0813">Transport</keyword>
<dbReference type="Gene3D" id="3.10.560.10">
    <property type="entry name" value="Outer membrane lipoprotein wza domain like"/>
    <property type="match status" value="2"/>
</dbReference>
<evidence type="ECO:0000313" key="20">
    <source>
        <dbReference type="Proteomes" id="UP000002742"/>
    </source>
</evidence>
<reference evidence="20" key="1">
    <citation type="submission" date="2009-07" db="EMBL/GenBank/DDBJ databases">
        <title>Complete sequence of Methylotenera mobilis JLW8.</title>
        <authorList>
            <consortium name="US DOE Joint Genome Institute"/>
            <person name="Lucas S."/>
            <person name="Copeland A."/>
            <person name="Lapidus A."/>
            <person name="Glavina del Rio T."/>
            <person name="Tice H."/>
            <person name="Bruce D."/>
            <person name="Goodwin L."/>
            <person name="Pitluck S."/>
            <person name="LaButti K.M."/>
            <person name="Clum A."/>
            <person name="Larimer F."/>
            <person name="Land M."/>
            <person name="Hauser L."/>
            <person name="Kyrpides N."/>
            <person name="Mikhailova N."/>
            <person name="Kayluzhnaya M."/>
            <person name="Chistoserdova L."/>
        </authorList>
    </citation>
    <scope>NUCLEOTIDE SEQUENCE [LARGE SCALE GENOMIC DNA]</scope>
    <source>
        <strain evidence="20">JLW8 / ATCC BAA-1282 / DSM 17540</strain>
    </source>
</reference>
<comment type="subcellular location">
    <subcellularLocation>
        <location evidence="1">Cell outer membrane</location>
        <topology evidence="1">Multi-pass membrane protein</topology>
    </subcellularLocation>
</comment>
<keyword evidence="13" id="KW-0998">Cell outer membrane</keyword>
<dbReference type="Pfam" id="PF22461">
    <property type="entry name" value="SLBB_2"/>
    <property type="match status" value="1"/>
</dbReference>
<evidence type="ECO:0000256" key="4">
    <source>
        <dbReference type="ARBA" id="ARBA00022452"/>
    </source>
</evidence>
<feature type="signal peptide" evidence="15">
    <location>
        <begin position="1"/>
        <end position="22"/>
    </location>
</feature>
<dbReference type="OrthoDB" id="9815244at2"/>
<dbReference type="GO" id="GO:0006811">
    <property type="term" value="P:monoatomic ion transport"/>
    <property type="evidence" value="ECO:0007669"/>
    <property type="project" value="UniProtKB-KW"/>
</dbReference>
<dbReference type="GO" id="GO:0009279">
    <property type="term" value="C:cell outer membrane"/>
    <property type="evidence" value="ECO:0007669"/>
    <property type="project" value="UniProtKB-SubCell"/>
</dbReference>
<keyword evidence="6" id="KW-0812">Transmembrane</keyword>
<keyword evidence="11" id="KW-0472">Membrane</keyword>
<dbReference type="GO" id="GO:0015288">
    <property type="term" value="F:porin activity"/>
    <property type="evidence" value="ECO:0007669"/>
    <property type="project" value="UniProtKB-KW"/>
</dbReference>
<evidence type="ECO:0000256" key="9">
    <source>
        <dbReference type="ARBA" id="ARBA00023065"/>
    </source>
</evidence>
<keyword evidence="10" id="KW-0626">Porin</keyword>
<keyword evidence="7 15" id="KW-0732">Signal</keyword>
<name>C6WXQ1_METML</name>
<dbReference type="InterPro" id="IPR049712">
    <property type="entry name" value="Poly_export"/>
</dbReference>
<dbReference type="STRING" id="583345.Mmol_1796"/>
<dbReference type="PANTHER" id="PTHR33619">
    <property type="entry name" value="POLYSACCHARIDE EXPORT PROTEIN GFCE-RELATED"/>
    <property type="match status" value="1"/>
</dbReference>
<gene>
    <name evidence="19" type="ordered locus">Mmol_1796</name>
</gene>
<evidence type="ECO:0000256" key="3">
    <source>
        <dbReference type="ARBA" id="ARBA00022448"/>
    </source>
</evidence>
<evidence type="ECO:0000256" key="12">
    <source>
        <dbReference type="ARBA" id="ARBA00023139"/>
    </source>
</evidence>
<dbReference type="InterPro" id="IPR003715">
    <property type="entry name" value="Poly_export_N"/>
</dbReference>
<evidence type="ECO:0000256" key="2">
    <source>
        <dbReference type="ARBA" id="ARBA00009450"/>
    </source>
</evidence>
<dbReference type="GO" id="GO:0015159">
    <property type="term" value="F:polysaccharide transmembrane transporter activity"/>
    <property type="evidence" value="ECO:0007669"/>
    <property type="project" value="InterPro"/>
</dbReference>
<evidence type="ECO:0000256" key="14">
    <source>
        <dbReference type="ARBA" id="ARBA00023288"/>
    </source>
</evidence>
<keyword evidence="20" id="KW-1185">Reference proteome</keyword>
<evidence type="ECO:0000256" key="8">
    <source>
        <dbReference type="ARBA" id="ARBA00023047"/>
    </source>
</evidence>
<dbReference type="NCBIfam" id="TIGR03028">
    <property type="entry name" value="EpsE"/>
    <property type="match status" value="1"/>
</dbReference>
<dbReference type="Pfam" id="PF02563">
    <property type="entry name" value="Poly_export"/>
    <property type="match status" value="1"/>
</dbReference>
<feature type="domain" description="Soluble ligand binding" evidence="17">
    <location>
        <begin position="190"/>
        <end position="243"/>
    </location>
</feature>
<dbReference type="AlphaFoldDB" id="C6WXQ1"/>
<evidence type="ECO:0000259" key="16">
    <source>
        <dbReference type="Pfam" id="PF02563"/>
    </source>
</evidence>
<keyword evidence="12" id="KW-0564">Palmitate</keyword>
<dbReference type="Pfam" id="PF10531">
    <property type="entry name" value="SLBB"/>
    <property type="match status" value="1"/>
</dbReference>
<evidence type="ECO:0000256" key="6">
    <source>
        <dbReference type="ARBA" id="ARBA00022692"/>
    </source>
</evidence>
<reference evidence="19 20" key="2">
    <citation type="journal article" date="2011" name="J. Bacteriol.">
        <title>Genomes of three methylotrophs from a single niche uncover genetic and metabolic divergence of Methylophilaceae.</title>
        <authorList>
            <person name="Lapidus A."/>
            <person name="Clum A."/>
            <person name="Labutti K."/>
            <person name="Kaluzhnaya M.G."/>
            <person name="Lim S."/>
            <person name="Beck D.A."/>
            <person name="Glavina Del Rio T."/>
            <person name="Nolan M."/>
            <person name="Mavromatis K."/>
            <person name="Huntemann M."/>
            <person name="Lucas S."/>
            <person name="Lidstrom M.E."/>
            <person name="Ivanova N."/>
            <person name="Chistoserdova L."/>
        </authorList>
    </citation>
    <scope>NUCLEOTIDE SEQUENCE [LARGE SCALE GENOMIC DNA]</scope>
    <source>
        <strain evidence="20">JLW8 / ATCC BAA-1282 / DSM 17540</strain>
    </source>
</reference>
<proteinExistence type="inferred from homology"/>
<keyword evidence="14" id="KW-0449">Lipoprotein</keyword>
<sequence>MRHLVIGIMALCLNLMLQPVMAAQSSYQLGAGDVLKIGVHNNPDLSLDTRVSEAGVISFPLIGEVSVGGLTTNEAEKKIASMLASGGFIMQPQVNILVMQFQSAMVSVLGGVNKPGRYALERSTNLTEILAIAGGIAPNGADTVVLNTVREGMPAHIEVDIDKALRKGTDEASVVLLSGDVIYVSRVPLIYIYGEVQRPGTFRMERDMTVIQALAQGGGPTIRGTQRGIKLHRRNLDGDVMEFSPDLTEKVQPDDVLYVKESLF</sequence>
<dbReference type="HOGENOM" id="CLU_038343_0_3_4"/>
<dbReference type="eggNOG" id="COG1596">
    <property type="taxonomic scope" value="Bacteria"/>
</dbReference>
<evidence type="ECO:0000256" key="11">
    <source>
        <dbReference type="ARBA" id="ARBA00023136"/>
    </source>
</evidence>
<dbReference type="GO" id="GO:0046930">
    <property type="term" value="C:pore complex"/>
    <property type="evidence" value="ECO:0007669"/>
    <property type="project" value="UniProtKB-KW"/>
</dbReference>
<evidence type="ECO:0000256" key="5">
    <source>
        <dbReference type="ARBA" id="ARBA00022597"/>
    </source>
</evidence>
<evidence type="ECO:0000256" key="10">
    <source>
        <dbReference type="ARBA" id="ARBA00023114"/>
    </source>
</evidence>
<feature type="chain" id="PRO_5002972059" evidence="15">
    <location>
        <begin position="23"/>
        <end position="264"/>
    </location>
</feature>
<evidence type="ECO:0000256" key="15">
    <source>
        <dbReference type="SAM" id="SignalP"/>
    </source>
</evidence>
<dbReference type="Proteomes" id="UP000002742">
    <property type="component" value="Chromosome"/>
</dbReference>